<keyword evidence="3" id="KW-0812">Transmembrane</keyword>
<name>A0A915P6Z3_9BILA</name>
<feature type="region of interest" description="Disordered" evidence="2">
    <location>
        <begin position="153"/>
        <end position="379"/>
    </location>
</feature>
<evidence type="ECO:0000256" key="3">
    <source>
        <dbReference type="SAM" id="Phobius"/>
    </source>
</evidence>
<dbReference type="WBParaSite" id="scf7180000423119.g10254">
    <property type="protein sequence ID" value="scf7180000423119.g10254"/>
    <property type="gene ID" value="scf7180000423119.g10254"/>
</dbReference>
<feature type="compositionally biased region" description="Pro residues" evidence="2">
    <location>
        <begin position="301"/>
        <end position="318"/>
    </location>
</feature>
<proteinExistence type="predicted"/>
<feature type="compositionally biased region" description="Low complexity" evidence="2">
    <location>
        <begin position="196"/>
        <end position="205"/>
    </location>
</feature>
<organism evidence="4 5">
    <name type="scientific">Meloidogyne floridensis</name>
    <dbReference type="NCBI Taxonomy" id="298350"/>
    <lineage>
        <taxon>Eukaryota</taxon>
        <taxon>Metazoa</taxon>
        <taxon>Ecdysozoa</taxon>
        <taxon>Nematoda</taxon>
        <taxon>Chromadorea</taxon>
        <taxon>Rhabditida</taxon>
        <taxon>Tylenchina</taxon>
        <taxon>Tylenchomorpha</taxon>
        <taxon>Tylenchoidea</taxon>
        <taxon>Meloidogynidae</taxon>
        <taxon>Meloidogyninae</taxon>
        <taxon>Meloidogyne</taxon>
    </lineage>
</organism>
<dbReference type="InterPro" id="IPR050938">
    <property type="entry name" value="Collagen_Structural_Proteins"/>
</dbReference>
<protein>
    <submittedName>
        <fullName evidence="5">Col_cuticle_N domain-containing protein</fullName>
    </submittedName>
</protein>
<feature type="compositionally biased region" description="Polar residues" evidence="2">
    <location>
        <begin position="83"/>
        <end position="98"/>
    </location>
</feature>
<dbReference type="Proteomes" id="UP000887560">
    <property type="component" value="Unplaced"/>
</dbReference>
<dbReference type="PANTHER" id="PTHR37456:SF5">
    <property type="entry name" value="COLLAGEN TYPE XIII ALPHA 1 CHAIN"/>
    <property type="match status" value="1"/>
</dbReference>
<dbReference type="Pfam" id="PF01391">
    <property type="entry name" value="Collagen"/>
    <property type="match status" value="2"/>
</dbReference>
<evidence type="ECO:0000256" key="2">
    <source>
        <dbReference type="SAM" id="MobiDB-lite"/>
    </source>
</evidence>
<dbReference type="AlphaFoldDB" id="A0A915P6Z3"/>
<feature type="compositionally biased region" description="Polar residues" evidence="2">
    <location>
        <begin position="365"/>
        <end position="379"/>
    </location>
</feature>
<sequence length="398" mass="40119">MSCLPKGTVNIAAGLALVSFGTLMLGVPLMLMDLANFEKEMSQKRQIVEDMGSQMWSTIMEQNLLTRKARAAELTARQRRQYENSNIKSSPPKNQCPSGSKGVRGEPGEPVNFNVLKGMDGEPGTAGAPGSSQVASDPGNAYGEAVTPGCGKCPAGPTGLPGYKGKRGPRGDKGAKGSPGAPGRDGQPGDEGPEGEIGLPGDIGDAGVKGTPGEDGVGYAKGDPGPKGSAGPPGEAGDEGPTGDRGDDAAPGPQGPIGPPGARGDKGKDGINGSPGTQGLPGADAEYCPCPERSKGVDVGPAPPAAPSPSPPYQPPETHPANNYGAAVPNKSASEAPKKPEGGAYETKTEGGSGYGGGTVKAASEINSDSLGEQSTSSRRLSAYNKLVHAALRRRHLR</sequence>
<keyword evidence="3" id="KW-0472">Membrane</keyword>
<keyword evidence="4" id="KW-1185">Reference proteome</keyword>
<keyword evidence="3" id="KW-1133">Transmembrane helix</keyword>
<evidence type="ECO:0000313" key="5">
    <source>
        <dbReference type="WBParaSite" id="scf7180000423119.g10254"/>
    </source>
</evidence>
<evidence type="ECO:0000256" key="1">
    <source>
        <dbReference type="ARBA" id="ARBA00022737"/>
    </source>
</evidence>
<feature type="transmembrane region" description="Helical" evidence="3">
    <location>
        <begin position="12"/>
        <end position="35"/>
    </location>
</feature>
<accession>A0A915P6Z3</accession>
<feature type="region of interest" description="Disordered" evidence="2">
    <location>
        <begin position="81"/>
        <end position="140"/>
    </location>
</feature>
<evidence type="ECO:0000313" key="4">
    <source>
        <dbReference type="Proteomes" id="UP000887560"/>
    </source>
</evidence>
<dbReference type="InterPro" id="IPR008160">
    <property type="entry name" value="Collagen"/>
</dbReference>
<reference evidence="5" key="1">
    <citation type="submission" date="2022-11" db="UniProtKB">
        <authorList>
            <consortium name="WormBaseParasite"/>
        </authorList>
    </citation>
    <scope>IDENTIFICATION</scope>
</reference>
<dbReference type="PANTHER" id="PTHR37456">
    <property type="entry name" value="SI:CH211-266K2.1"/>
    <property type="match status" value="1"/>
</dbReference>
<keyword evidence="1" id="KW-0677">Repeat</keyword>